<feature type="signal peptide" evidence="1">
    <location>
        <begin position="1"/>
        <end position="18"/>
    </location>
</feature>
<feature type="chain" id="PRO_5001991039" description="DUF4919 domain-containing protein" evidence="1">
    <location>
        <begin position="19"/>
        <end position="225"/>
    </location>
</feature>
<protein>
    <recommendedName>
        <fullName evidence="4">DUF4919 domain-containing protein</fullName>
    </recommendedName>
</protein>
<reference evidence="2 3" key="1">
    <citation type="submission" date="2013-09" db="EMBL/GenBank/DDBJ databases">
        <authorList>
            <person name="Zeng Z."/>
            <person name="Chen C."/>
        </authorList>
    </citation>
    <scope>NUCLEOTIDE SEQUENCE [LARGE SCALE GENOMIC DNA]</scope>
    <source>
        <strain evidence="2 3">WB 3.3-2</strain>
    </source>
</reference>
<dbReference type="Pfam" id="PF16266">
    <property type="entry name" value="DUF4919"/>
    <property type="match status" value="1"/>
</dbReference>
<evidence type="ECO:0000313" key="3">
    <source>
        <dbReference type="Proteomes" id="UP000030152"/>
    </source>
</evidence>
<dbReference type="EMBL" id="JRLX01000003">
    <property type="protein sequence ID" value="KGO87796.1"/>
    <property type="molecule type" value="Genomic_DNA"/>
</dbReference>
<gene>
    <name evidence="2" type="ORF">Q765_04720</name>
</gene>
<dbReference type="OrthoDB" id="686440at2"/>
<evidence type="ECO:0000313" key="2">
    <source>
        <dbReference type="EMBL" id="KGO87796.1"/>
    </source>
</evidence>
<proteinExistence type="predicted"/>
<dbReference type="RefSeq" id="WP_020212731.1">
    <property type="nucleotide sequence ID" value="NZ_JRLX01000003.1"/>
</dbReference>
<organism evidence="2 3">
    <name type="scientific">Flavobacterium rivuli WB 3.3-2 = DSM 21788</name>
    <dbReference type="NCBI Taxonomy" id="1121895"/>
    <lineage>
        <taxon>Bacteria</taxon>
        <taxon>Pseudomonadati</taxon>
        <taxon>Bacteroidota</taxon>
        <taxon>Flavobacteriia</taxon>
        <taxon>Flavobacteriales</taxon>
        <taxon>Flavobacteriaceae</taxon>
        <taxon>Flavobacterium</taxon>
    </lineage>
</organism>
<name>A0A0A2M853_9FLAO</name>
<sequence length="225" mass="25541">MKKIFTLLAFLMVLGTSAQTETTVPDYALIQKNIKDKNSAFYYANLYDRYTKADTSMTLEERRHLYYGAAFINKKNDIEALNKTQVSLREVLKKEAPTKADVENVVMYTADLLKANPFSITIKEYRQHCLKQLGRYEEAKTERAQTDMIIDAILSSGDGTTKQNSIHVIDAGNEFEVVGVLGFEPVGDEYATNGQYDYFTINKNSYNLQGLYFEVTDTKNQVTGL</sequence>
<dbReference type="Proteomes" id="UP000030152">
    <property type="component" value="Unassembled WGS sequence"/>
</dbReference>
<evidence type="ECO:0000256" key="1">
    <source>
        <dbReference type="SAM" id="SignalP"/>
    </source>
</evidence>
<dbReference type="AlphaFoldDB" id="A0A0A2M853"/>
<dbReference type="STRING" id="1121895.GCA_000378485_01580"/>
<keyword evidence="1" id="KW-0732">Signal</keyword>
<accession>A0A0A2M853</accession>
<dbReference type="InterPro" id="IPR032578">
    <property type="entry name" value="DUF4919"/>
</dbReference>
<dbReference type="eggNOG" id="ENOG5032Z3K">
    <property type="taxonomic scope" value="Bacteria"/>
</dbReference>
<evidence type="ECO:0008006" key="4">
    <source>
        <dbReference type="Google" id="ProtNLM"/>
    </source>
</evidence>
<comment type="caution">
    <text evidence="2">The sequence shown here is derived from an EMBL/GenBank/DDBJ whole genome shotgun (WGS) entry which is preliminary data.</text>
</comment>
<keyword evidence="3" id="KW-1185">Reference proteome</keyword>